<dbReference type="EMBL" id="LAOI01000001">
    <property type="protein sequence ID" value="KJV89149.1"/>
    <property type="molecule type" value="Genomic_DNA"/>
</dbReference>
<name>A0A0F3QCK9_RICBE</name>
<proteinExistence type="predicted"/>
<reference evidence="1 2" key="1">
    <citation type="submission" date="2015-02" db="EMBL/GenBank/DDBJ databases">
        <title>Genome Sequencing of Rickettsiales.</title>
        <authorList>
            <person name="Daugherty S.C."/>
            <person name="Su Q."/>
            <person name="Abolude K."/>
            <person name="Beier-Sexton M."/>
            <person name="Carlyon J.A."/>
            <person name="Carter R."/>
            <person name="Day N.P."/>
            <person name="Dumler S.J."/>
            <person name="Dyachenko V."/>
            <person name="Godinez A."/>
            <person name="Kurtti T.J."/>
            <person name="Lichay M."/>
            <person name="Mullins K.E."/>
            <person name="Ott S."/>
            <person name="Pappas-Brown V."/>
            <person name="Paris D.H."/>
            <person name="Patel P."/>
            <person name="Richards A.L."/>
            <person name="Sadzewicz L."/>
            <person name="Sears K."/>
            <person name="Seidman D."/>
            <person name="Sengamalay N."/>
            <person name="Stenos J."/>
            <person name="Tallon L.J."/>
            <person name="Vincent G."/>
            <person name="Fraser C.M."/>
            <person name="Munderloh U."/>
            <person name="Dunning-Hotopp J.C."/>
        </authorList>
    </citation>
    <scope>NUCLEOTIDE SEQUENCE [LARGE SCALE GENOMIC DNA]</scope>
    <source>
        <strain evidence="1 2">RML An4</strain>
    </source>
</reference>
<comment type="caution">
    <text evidence="1">The sequence shown here is derived from an EMBL/GenBank/DDBJ whole genome shotgun (WGS) entry which is preliminary data.</text>
</comment>
<evidence type="ECO:0000313" key="2">
    <source>
        <dbReference type="Proteomes" id="UP000033661"/>
    </source>
</evidence>
<sequence length="310" mass="35947">MTDISIELEAVNFRDSVIQIIAESIQQKFLFDYQTQKEVFKYIKFNINSKSYILPKTISNSEIIDEFIDLRANFREYIKWKLSNKVESVNLEKTTAELLNQIYFLSIKFIDETISEITDKIDRIKNCKSENEEEEIALKWFNSSEVEKNKIVENYQKKLEQKLSDTIKSQKEIIDSQKSETNPGVISYQIEHILDFDQDFNSKSISNSIKLKSLNFNETGSGNLDISVLHLTDALEQNTTITNLYLNSHNTNQPNNNIIFSERASTLELSLGKIDFTLGKIHFNHLYNLINFSETSIEIVGELENNPDLE</sequence>
<gene>
    <name evidence="1" type="ORF">RBEAN4_0117</name>
</gene>
<evidence type="ECO:0000313" key="1">
    <source>
        <dbReference type="EMBL" id="KJV89149.1"/>
    </source>
</evidence>
<dbReference type="Proteomes" id="UP000033661">
    <property type="component" value="Unassembled WGS sequence"/>
</dbReference>
<organism evidence="1 2">
    <name type="scientific">Rickettsia bellii str. RML An4</name>
    <dbReference type="NCBI Taxonomy" id="1359193"/>
    <lineage>
        <taxon>Bacteria</taxon>
        <taxon>Pseudomonadati</taxon>
        <taxon>Pseudomonadota</taxon>
        <taxon>Alphaproteobacteria</taxon>
        <taxon>Rickettsiales</taxon>
        <taxon>Rickettsiaceae</taxon>
        <taxon>Rickettsieae</taxon>
        <taxon>Rickettsia</taxon>
        <taxon>belli group</taxon>
    </lineage>
</organism>
<protein>
    <submittedName>
        <fullName evidence="1">Uncharacterized protein</fullName>
    </submittedName>
</protein>
<dbReference type="PATRIC" id="fig|1359193.3.peg.111"/>
<dbReference type="AlphaFoldDB" id="A0A0F3QCK9"/>
<accession>A0A0F3QCK9</accession>
<dbReference type="RefSeq" id="WP_045798711.1">
    <property type="nucleotide sequence ID" value="NZ_LAOI01000001.1"/>
</dbReference>
<keyword evidence="2" id="KW-1185">Reference proteome</keyword>